<keyword evidence="1" id="KW-0812">Transmembrane</keyword>
<dbReference type="AlphaFoldDB" id="A0A143QJE2"/>
<reference evidence="4" key="2">
    <citation type="submission" date="2016-04" db="EMBL/GenBank/DDBJ databases">
        <title>Complete Genome and Plasmid Sequences for Rhodococcus fascians D188 and Draft Sequences for Rhodococcus spp. Isolates PBTS 1 and PBTS 2.</title>
        <authorList>
            <person name="Stamer R."/>
            <person name="Vereecke D."/>
            <person name="Zhang Y."/>
            <person name="Schilkey F."/>
            <person name="Devitt N."/>
            <person name="Randall J."/>
        </authorList>
    </citation>
    <scope>NUCLEOTIDE SEQUENCE [LARGE SCALE GENOMIC DNA]</scope>
    <source>
        <strain evidence="4">PBTS2</strain>
    </source>
</reference>
<evidence type="ECO:0000313" key="4">
    <source>
        <dbReference type="Proteomes" id="UP000076038"/>
    </source>
</evidence>
<dbReference type="OrthoDB" id="4753163at2"/>
<keyword evidence="1" id="KW-0472">Membrane</keyword>
<accession>A0A143QJE2</accession>
<feature type="domain" description="DUF1707" evidence="2">
    <location>
        <begin position="2"/>
        <end position="48"/>
    </location>
</feature>
<dbReference type="KEGG" id="rhs:A3Q41_01612"/>
<reference evidence="3 4" key="1">
    <citation type="journal article" date="2016" name="Genome Announc.">
        <title>Complete Genome and Plasmid Sequences for Rhodococcus fascians D188 and Draft Sequences for Rhodococcus Isolates PBTS 1 and PBTS 2.</title>
        <authorList>
            <person name="Stamler R.A."/>
            <person name="Vereecke D."/>
            <person name="Zhang Y."/>
            <person name="Schilkey F."/>
            <person name="Devitt N."/>
            <person name="Randall J.J."/>
        </authorList>
    </citation>
    <scope>NUCLEOTIDE SEQUENCE [LARGE SCALE GENOMIC DNA]</scope>
    <source>
        <strain evidence="3 4">PBTS2</strain>
    </source>
</reference>
<evidence type="ECO:0000313" key="3">
    <source>
        <dbReference type="EMBL" id="AMY22916.1"/>
    </source>
</evidence>
<organism evidence="3 4">
    <name type="scientific">Rhodococcoides fascians</name>
    <name type="common">Rhodococcus fascians</name>
    <dbReference type="NCBI Taxonomy" id="1828"/>
    <lineage>
        <taxon>Bacteria</taxon>
        <taxon>Bacillati</taxon>
        <taxon>Actinomycetota</taxon>
        <taxon>Actinomycetes</taxon>
        <taxon>Mycobacteriales</taxon>
        <taxon>Nocardiaceae</taxon>
        <taxon>Rhodococcoides</taxon>
    </lineage>
</organism>
<gene>
    <name evidence="3" type="ORF">A3Q41_01612</name>
</gene>
<evidence type="ECO:0000259" key="2">
    <source>
        <dbReference type="Pfam" id="PF08044"/>
    </source>
</evidence>
<feature type="transmembrane region" description="Helical" evidence="1">
    <location>
        <begin position="74"/>
        <end position="94"/>
    </location>
</feature>
<evidence type="ECO:0000256" key="1">
    <source>
        <dbReference type="SAM" id="Phobius"/>
    </source>
</evidence>
<dbReference type="InterPro" id="IPR012551">
    <property type="entry name" value="DUF1707_SHOCT-like"/>
</dbReference>
<name>A0A143QJE2_RHOFA</name>
<sequence>MDRTDTCATLDEALADGQLSDFEHAARIDLAKEADTIADLHALIEDLQNDTDLPPMADPIEFAHPITTAKGSRLGFMAVAVPAVAALVALTFGIRACSNTDDPESGLGSAGYKNPAVVVDIVDALQQKIGTSVVDRLGLYDDYAVISAPAPGVPQKQVSYTYRDGVIDDYDDNFSSTRDFDEPEIDLATVDLTKAAGIIAGARESLNMSRIDSYNVSFHGSDNGPQISVSADNTDQESGTLLFDPAGNFLRVTPFSFG</sequence>
<dbReference type="Proteomes" id="UP000076038">
    <property type="component" value="Chromosome"/>
</dbReference>
<dbReference type="Pfam" id="PF08044">
    <property type="entry name" value="DUF1707"/>
    <property type="match status" value="1"/>
</dbReference>
<dbReference type="EMBL" id="CP015220">
    <property type="protein sequence ID" value="AMY22916.1"/>
    <property type="molecule type" value="Genomic_DNA"/>
</dbReference>
<dbReference type="PATRIC" id="fig|1653479.3.peg.1634"/>
<keyword evidence="4" id="KW-1185">Reference proteome</keyword>
<protein>
    <recommendedName>
        <fullName evidence="2">DUF1707 domain-containing protein</fullName>
    </recommendedName>
</protein>
<keyword evidence="1" id="KW-1133">Transmembrane helix</keyword>
<proteinExistence type="predicted"/>